<dbReference type="EMBL" id="BAAAZY010000042">
    <property type="protein sequence ID" value="GAA4090669.1"/>
    <property type="molecule type" value="Genomic_DNA"/>
</dbReference>
<evidence type="ECO:0000313" key="1">
    <source>
        <dbReference type="EMBL" id="GAA4090669.1"/>
    </source>
</evidence>
<accession>A0ABP7WJY5</accession>
<protein>
    <submittedName>
        <fullName evidence="1">Uncharacterized protein</fullName>
    </submittedName>
</protein>
<sequence>MEAIIASAIAVLGTLLGSGITLAFQQRAADRNHDFTLNERLRQERLDTFSAYAGALINYRRCLILLWFCLNEQPPPDYAEEVRDRAYDLRARAQEAMLRVVLLTDDESLSEAARTILDDIACLYRADSREEFDHRRSETGNSIGRLISNSKQHL</sequence>
<proteinExistence type="predicted"/>
<evidence type="ECO:0000313" key="2">
    <source>
        <dbReference type="Proteomes" id="UP001499984"/>
    </source>
</evidence>
<name>A0ABP7WJY5_9ACTN</name>
<dbReference type="Proteomes" id="UP001499984">
    <property type="component" value="Unassembled WGS sequence"/>
</dbReference>
<keyword evidence="2" id="KW-1185">Reference proteome</keyword>
<comment type="caution">
    <text evidence="1">The sequence shown here is derived from an EMBL/GenBank/DDBJ whole genome shotgun (WGS) entry which is preliminary data.</text>
</comment>
<organism evidence="1 2">
    <name type="scientific">Streptomyces shaanxiensis</name>
    <dbReference type="NCBI Taxonomy" id="653357"/>
    <lineage>
        <taxon>Bacteria</taxon>
        <taxon>Bacillati</taxon>
        <taxon>Actinomycetota</taxon>
        <taxon>Actinomycetes</taxon>
        <taxon>Kitasatosporales</taxon>
        <taxon>Streptomycetaceae</taxon>
        <taxon>Streptomyces</taxon>
    </lineage>
</organism>
<reference evidence="2" key="1">
    <citation type="journal article" date="2019" name="Int. J. Syst. Evol. Microbiol.">
        <title>The Global Catalogue of Microorganisms (GCM) 10K type strain sequencing project: providing services to taxonomists for standard genome sequencing and annotation.</title>
        <authorList>
            <consortium name="The Broad Institute Genomics Platform"/>
            <consortium name="The Broad Institute Genome Sequencing Center for Infectious Disease"/>
            <person name="Wu L."/>
            <person name="Ma J."/>
        </authorList>
    </citation>
    <scope>NUCLEOTIDE SEQUENCE [LARGE SCALE GENOMIC DNA]</scope>
    <source>
        <strain evidence="2">JCM 16925</strain>
    </source>
</reference>
<dbReference type="RefSeq" id="WP_345022094.1">
    <property type="nucleotide sequence ID" value="NZ_BAAAZY010000042.1"/>
</dbReference>
<gene>
    <name evidence="1" type="ORF">GCM10022233_87480</name>
</gene>